<dbReference type="SUPFAM" id="SSF55729">
    <property type="entry name" value="Acyl-CoA N-acyltransferases (Nat)"/>
    <property type="match status" value="1"/>
</dbReference>
<protein>
    <submittedName>
        <fullName evidence="2">Histone acetyltransferase HPA2</fullName>
    </submittedName>
</protein>
<dbReference type="Pfam" id="PF00583">
    <property type="entry name" value="Acetyltransf_1"/>
    <property type="match status" value="1"/>
</dbReference>
<evidence type="ECO:0000259" key="1">
    <source>
        <dbReference type="PROSITE" id="PS51186"/>
    </source>
</evidence>
<dbReference type="STRING" id="1547922.ISF6_4693"/>
<accession>A0A0K8NVW7</accession>
<reference evidence="3" key="1">
    <citation type="submission" date="2015-07" db="EMBL/GenBank/DDBJ databases">
        <title>Discovery of a poly(ethylene terephthalate assimilation.</title>
        <authorList>
            <person name="Yoshida S."/>
            <person name="Hiraga K."/>
            <person name="Takehana T."/>
            <person name="Taniguchi I."/>
            <person name="Yamaji H."/>
            <person name="Maeda Y."/>
            <person name="Toyohara K."/>
            <person name="Miyamoto K."/>
            <person name="Kimura Y."/>
            <person name="Oda K."/>
        </authorList>
    </citation>
    <scope>NUCLEOTIDE SEQUENCE [LARGE SCALE GENOMIC DNA]</scope>
    <source>
        <strain evidence="3">NBRC 110686 / TISTR 2288 / 201-F6</strain>
    </source>
</reference>
<dbReference type="GO" id="GO:0016747">
    <property type="term" value="F:acyltransferase activity, transferring groups other than amino-acyl groups"/>
    <property type="evidence" value="ECO:0007669"/>
    <property type="project" value="InterPro"/>
</dbReference>
<organism evidence="2 3">
    <name type="scientific">Piscinibacter sakaiensis</name>
    <name type="common">Ideonella sakaiensis</name>
    <dbReference type="NCBI Taxonomy" id="1547922"/>
    <lineage>
        <taxon>Bacteria</taxon>
        <taxon>Pseudomonadati</taxon>
        <taxon>Pseudomonadota</taxon>
        <taxon>Betaproteobacteria</taxon>
        <taxon>Burkholderiales</taxon>
        <taxon>Sphaerotilaceae</taxon>
        <taxon>Piscinibacter</taxon>
    </lineage>
</organism>
<dbReference type="InterPro" id="IPR016181">
    <property type="entry name" value="Acyl_CoA_acyltransferase"/>
</dbReference>
<keyword evidence="3" id="KW-1185">Reference proteome</keyword>
<dbReference type="AlphaFoldDB" id="A0A0K8NVW7"/>
<sequence length="209" mass="23582">MPIRSLTPRHRERILAHLLALGERDRYLRFGQPATDAQIARYVDTLDFDRDEVFGIFNRKLVLVAMAHLAYTPTTTHRDQAAMAEFGVSVLPDQRGRRFGARLFDHATLHARNRGVETLFIHALSENTAMLRIVRQAGAEVVRDGAESEAWLKLPPETIGSRFDEVLGLHAAELDFQFKVQAHRVNSFLEAVSEIRHQLSDTASKAASE</sequence>
<gene>
    <name evidence="2" type="ORF">ISF6_4693</name>
</gene>
<keyword evidence="2" id="KW-0808">Transferase</keyword>
<proteinExistence type="predicted"/>
<dbReference type="CDD" id="cd04301">
    <property type="entry name" value="NAT_SF"/>
    <property type="match status" value="1"/>
</dbReference>
<reference evidence="2 3" key="2">
    <citation type="journal article" date="2016" name="Science">
        <title>A bacterium that degrades and assimilates poly(ethylene terephthalate).</title>
        <authorList>
            <person name="Yoshida S."/>
            <person name="Hiraga K."/>
            <person name="Takehana T."/>
            <person name="Taniguchi I."/>
            <person name="Yamaji H."/>
            <person name="Maeda Y."/>
            <person name="Toyohara K."/>
            <person name="Miyamoto K."/>
            <person name="Kimura Y."/>
            <person name="Oda K."/>
        </authorList>
    </citation>
    <scope>NUCLEOTIDE SEQUENCE [LARGE SCALE GENOMIC DNA]</scope>
    <source>
        <strain evidence="3">NBRC 110686 / TISTR 2288 / 201-F6</strain>
    </source>
</reference>
<dbReference type="PROSITE" id="PS51186">
    <property type="entry name" value="GNAT"/>
    <property type="match status" value="1"/>
</dbReference>
<comment type="caution">
    <text evidence="2">The sequence shown here is derived from an EMBL/GenBank/DDBJ whole genome shotgun (WGS) entry which is preliminary data.</text>
</comment>
<evidence type="ECO:0000313" key="2">
    <source>
        <dbReference type="EMBL" id="GAP34518.1"/>
    </source>
</evidence>
<name>A0A0K8NVW7_PISS1</name>
<dbReference type="RefSeq" id="WP_393937281.1">
    <property type="nucleotide sequence ID" value="NZ_JBFBPI010000007.1"/>
</dbReference>
<dbReference type="Proteomes" id="UP000037660">
    <property type="component" value="Unassembled WGS sequence"/>
</dbReference>
<dbReference type="Gene3D" id="3.40.630.30">
    <property type="match status" value="1"/>
</dbReference>
<dbReference type="InterPro" id="IPR000182">
    <property type="entry name" value="GNAT_dom"/>
</dbReference>
<dbReference type="EMBL" id="BBYR01000007">
    <property type="protein sequence ID" value="GAP34518.1"/>
    <property type="molecule type" value="Genomic_DNA"/>
</dbReference>
<evidence type="ECO:0000313" key="3">
    <source>
        <dbReference type="Proteomes" id="UP000037660"/>
    </source>
</evidence>
<feature type="domain" description="N-acetyltransferase" evidence="1">
    <location>
        <begin position="1"/>
        <end position="157"/>
    </location>
</feature>